<dbReference type="Proteomes" id="UP000828390">
    <property type="component" value="Unassembled WGS sequence"/>
</dbReference>
<reference evidence="2" key="1">
    <citation type="journal article" date="2019" name="bioRxiv">
        <title>The Genome of the Zebra Mussel, Dreissena polymorpha: A Resource for Invasive Species Research.</title>
        <authorList>
            <person name="McCartney M.A."/>
            <person name="Auch B."/>
            <person name="Kono T."/>
            <person name="Mallez S."/>
            <person name="Zhang Y."/>
            <person name="Obille A."/>
            <person name="Becker A."/>
            <person name="Abrahante J.E."/>
            <person name="Garbe J."/>
            <person name="Badalamenti J.P."/>
            <person name="Herman A."/>
            <person name="Mangelson H."/>
            <person name="Liachko I."/>
            <person name="Sullivan S."/>
            <person name="Sone E.D."/>
            <person name="Koren S."/>
            <person name="Silverstein K.A.T."/>
            <person name="Beckman K.B."/>
            <person name="Gohl D.M."/>
        </authorList>
    </citation>
    <scope>NUCLEOTIDE SEQUENCE</scope>
    <source>
        <strain evidence="2">Duluth1</strain>
        <tissue evidence="2">Whole animal</tissue>
    </source>
</reference>
<comment type="caution">
    <text evidence="2">The sequence shown here is derived from an EMBL/GenBank/DDBJ whole genome shotgun (WGS) entry which is preliminary data.</text>
</comment>
<evidence type="ECO:0000313" key="3">
    <source>
        <dbReference type="Proteomes" id="UP000828390"/>
    </source>
</evidence>
<dbReference type="EMBL" id="JAIWYP010000001">
    <property type="protein sequence ID" value="KAH3880730.1"/>
    <property type="molecule type" value="Genomic_DNA"/>
</dbReference>
<protein>
    <recommendedName>
        <fullName evidence="1">DUF4704 domain-containing protein</fullName>
    </recommendedName>
</protein>
<evidence type="ECO:0000259" key="1">
    <source>
        <dbReference type="Pfam" id="PF15787"/>
    </source>
</evidence>
<gene>
    <name evidence="2" type="ORF">DPMN_004652</name>
</gene>
<name>A0A9D4MNV6_DREPO</name>
<sequence length="107" mass="12844">MIRQSTTNVMEVKRTFLSNLTILCTNNKENMRTVLQMSVWQDLLYSMVYLYPQTQHHHKVTEMVMTLFRMLLHHAIKFELLMRISSFAWRRCTSSMTDRGWTTCRHG</sequence>
<evidence type="ECO:0000313" key="2">
    <source>
        <dbReference type="EMBL" id="KAH3880730.1"/>
    </source>
</evidence>
<proteinExistence type="predicted"/>
<keyword evidence="3" id="KW-1185">Reference proteome</keyword>
<feature type="domain" description="DUF4704" evidence="1">
    <location>
        <begin position="4"/>
        <end position="79"/>
    </location>
</feature>
<reference evidence="2" key="2">
    <citation type="submission" date="2020-11" db="EMBL/GenBank/DDBJ databases">
        <authorList>
            <person name="McCartney M.A."/>
            <person name="Auch B."/>
            <person name="Kono T."/>
            <person name="Mallez S."/>
            <person name="Becker A."/>
            <person name="Gohl D.M."/>
            <person name="Silverstein K.A.T."/>
            <person name="Koren S."/>
            <person name="Bechman K.B."/>
            <person name="Herman A."/>
            <person name="Abrahante J.E."/>
            <person name="Garbe J."/>
        </authorList>
    </citation>
    <scope>NUCLEOTIDE SEQUENCE</scope>
    <source>
        <strain evidence="2">Duluth1</strain>
        <tissue evidence="2">Whole animal</tissue>
    </source>
</reference>
<accession>A0A9D4MNV6</accession>
<dbReference type="AlphaFoldDB" id="A0A9D4MNV6"/>
<dbReference type="InterPro" id="IPR031570">
    <property type="entry name" value="NBEA/BDCP_DUF4704"/>
</dbReference>
<dbReference type="Pfam" id="PF15787">
    <property type="entry name" value="DUF4704"/>
    <property type="match status" value="1"/>
</dbReference>
<organism evidence="2 3">
    <name type="scientific">Dreissena polymorpha</name>
    <name type="common">Zebra mussel</name>
    <name type="synonym">Mytilus polymorpha</name>
    <dbReference type="NCBI Taxonomy" id="45954"/>
    <lineage>
        <taxon>Eukaryota</taxon>
        <taxon>Metazoa</taxon>
        <taxon>Spiralia</taxon>
        <taxon>Lophotrochozoa</taxon>
        <taxon>Mollusca</taxon>
        <taxon>Bivalvia</taxon>
        <taxon>Autobranchia</taxon>
        <taxon>Heteroconchia</taxon>
        <taxon>Euheterodonta</taxon>
        <taxon>Imparidentia</taxon>
        <taxon>Neoheterodontei</taxon>
        <taxon>Myida</taxon>
        <taxon>Dreissenoidea</taxon>
        <taxon>Dreissenidae</taxon>
        <taxon>Dreissena</taxon>
    </lineage>
</organism>